<name>A0A914VCZ5_9BILA</name>
<proteinExistence type="predicted"/>
<dbReference type="WBParaSite" id="PSAMB.scaffold17956size1024.g37458.t1">
    <property type="protein sequence ID" value="PSAMB.scaffold17956size1024.g37458.t1"/>
    <property type="gene ID" value="PSAMB.scaffold17956size1024.g37458"/>
</dbReference>
<feature type="transmembrane region" description="Helical" evidence="1">
    <location>
        <begin position="26"/>
        <end position="59"/>
    </location>
</feature>
<dbReference type="AlphaFoldDB" id="A0A914VCZ5"/>
<evidence type="ECO:0000313" key="2">
    <source>
        <dbReference type="Proteomes" id="UP000887566"/>
    </source>
</evidence>
<protein>
    <submittedName>
        <fullName evidence="3">Uncharacterized protein</fullName>
    </submittedName>
</protein>
<sequence length="61" mass="7047">MPINQRLSIIGQPQSWYSLFCNRYVSLVGAIINIFIILLVNFWFAILHFLALAALYVYIGQ</sequence>
<keyword evidence="1" id="KW-0472">Membrane</keyword>
<keyword evidence="2" id="KW-1185">Reference proteome</keyword>
<keyword evidence="1" id="KW-1133">Transmembrane helix</keyword>
<reference evidence="3" key="1">
    <citation type="submission" date="2022-11" db="UniProtKB">
        <authorList>
            <consortium name="WormBaseParasite"/>
        </authorList>
    </citation>
    <scope>IDENTIFICATION</scope>
</reference>
<evidence type="ECO:0000256" key="1">
    <source>
        <dbReference type="SAM" id="Phobius"/>
    </source>
</evidence>
<dbReference type="Proteomes" id="UP000887566">
    <property type="component" value="Unplaced"/>
</dbReference>
<evidence type="ECO:0000313" key="3">
    <source>
        <dbReference type="WBParaSite" id="PSAMB.scaffold17956size1024.g37458.t1"/>
    </source>
</evidence>
<keyword evidence="1" id="KW-0812">Transmembrane</keyword>
<accession>A0A914VCZ5</accession>
<organism evidence="2 3">
    <name type="scientific">Plectus sambesii</name>
    <dbReference type="NCBI Taxonomy" id="2011161"/>
    <lineage>
        <taxon>Eukaryota</taxon>
        <taxon>Metazoa</taxon>
        <taxon>Ecdysozoa</taxon>
        <taxon>Nematoda</taxon>
        <taxon>Chromadorea</taxon>
        <taxon>Plectida</taxon>
        <taxon>Plectina</taxon>
        <taxon>Plectoidea</taxon>
        <taxon>Plectidae</taxon>
        <taxon>Plectus</taxon>
    </lineage>
</organism>